<gene>
    <name evidence="3" type="ORF">BGZ65_006570</name>
</gene>
<evidence type="ECO:0000256" key="1">
    <source>
        <dbReference type="SAM" id="MobiDB-lite"/>
    </source>
</evidence>
<accession>A0A9P6MG47</accession>
<feature type="signal peptide" evidence="2">
    <location>
        <begin position="1"/>
        <end position="28"/>
    </location>
</feature>
<protein>
    <recommendedName>
        <fullName evidence="5">Secreted protein</fullName>
    </recommendedName>
</protein>
<dbReference type="PANTHER" id="PTHR35559:SF1">
    <property type="entry name" value="CHITIN-BINDING TYPE-4 DOMAIN-CONTAINING PROTEIN"/>
    <property type="match status" value="1"/>
</dbReference>
<dbReference type="AlphaFoldDB" id="A0A9P6MG47"/>
<feature type="region of interest" description="Disordered" evidence="1">
    <location>
        <begin position="84"/>
        <end position="108"/>
    </location>
</feature>
<sequence>MIFSTLSKTSLVIIATSVVLLLSDTAESHSWADCVDWRFKDPKKVSFDEKDGSCFGYARRYRLGDVFPLGKKVKFGGLDRFSPSRHYEQSHSNPDSAPPCSFQGSVDENEKMGSPIESAYTTYKSGSDKKKFGPMSLKRAGDKLCMRWPAKTHAVDGDMSNVFFAISGLNPKKDPTQKEFLNKGTSANYNGKTQIIAELPYCDKKGGEKDTYPCGGCVDLPKNLQNGFYVMQWRWRLNKNEWYTSCADIKINNTK</sequence>
<evidence type="ECO:0000256" key="2">
    <source>
        <dbReference type="SAM" id="SignalP"/>
    </source>
</evidence>
<reference evidence="3" key="1">
    <citation type="journal article" date="2020" name="Fungal Divers.">
        <title>Resolving the Mortierellaceae phylogeny through synthesis of multi-gene phylogenetics and phylogenomics.</title>
        <authorList>
            <person name="Vandepol N."/>
            <person name="Liber J."/>
            <person name="Desiro A."/>
            <person name="Na H."/>
            <person name="Kennedy M."/>
            <person name="Barry K."/>
            <person name="Grigoriev I.V."/>
            <person name="Miller A.N."/>
            <person name="O'Donnell K."/>
            <person name="Stajich J.E."/>
            <person name="Bonito G."/>
        </authorList>
    </citation>
    <scope>NUCLEOTIDE SEQUENCE</scope>
    <source>
        <strain evidence="3">MES-2147</strain>
    </source>
</reference>
<feature type="chain" id="PRO_5040206823" description="Secreted protein" evidence="2">
    <location>
        <begin position="29"/>
        <end position="255"/>
    </location>
</feature>
<dbReference type="EMBL" id="JAAAHW010000936">
    <property type="protein sequence ID" value="KAF9997876.1"/>
    <property type="molecule type" value="Genomic_DNA"/>
</dbReference>
<evidence type="ECO:0000313" key="3">
    <source>
        <dbReference type="EMBL" id="KAF9997876.1"/>
    </source>
</evidence>
<comment type="caution">
    <text evidence="3">The sequence shown here is derived from an EMBL/GenBank/DDBJ whole genome shotgun (WGS) entry which is preliminary data.</text>
</comment>
<name>A0A9P6MG47_9FUNG</name>
<keyword evidence="4" id="KW-1185">Reference proteome</keyword>
<dbReference type="Proteomes" id="UP000749646">
    <property type="component" value="Unassembled WGS sequence"/>
</dbReference>
<organism evidence="3 4">
    <name type="scientific">Modicella reniformis</name>
    <dbReference type="NCBI Taxonomy" id="1440133"/>
    <lineage>
        <taxon>Eukaryota</taxon>
        <taxon>Fungi</taxon>
        <taxon>Fungi incertae sedis</taxon>
        <taxon>Mucoromycota</taxon>
        <taxon>Mortierellomycotina</taxon>
        <taxon>Mortierellomycetes</taxon>
        <taxon>Mortierellales</taxon>
        <taxon>Mortierellaceae</taxon>
        <taxon>Modicella</taxon>
    </lineage>
</organism>
<dbReference type="OrthoDB" id="2341272at2759"/>
<evidence type="ECO:0008006" key="5">
    <source>
        <dbReference type="Google" id="ProtNLM"/>
    </source>
</evidence>
<proteinExistence type="predicted"/>
<evidence type="ECO:0000313" key="4">
    <source>
        <dbReference type="Proteomes" id="UP000749646"/>
    </source>
</evidence>
<dbReference type="PANTHER" id="PTHR35559">
    <property type="entry name" value="CHITIN-BINDING TYPE-4 DOMAIN-CONTAINING PROTEIN"/>
    <property type="match status" value="1"/>
</dbReference>
<keyword evidence="2" id="KW-0732">Signal</keyword>